<evidence type="ECO:0000313" key="1">
    <source>
        <dbReference type="EMBL" id="KAF1941867.1"/>
    </source>
</evidence>
<keyword evidence="2" id="KW-1185">Reference proteome</keyword>
<protein>
    <submittedName>
        <fullName evidence="1">Uncharacterized protein</fullName>
    </submittedName>
</protein>
<sequence>MASELGFRAPLHYNYENEFNLQVNSLCVACQLQQKTTRLWMRVNDLHFPGRTVNRGIDDCEFFLRFADAKWVATIRSVVVYVQLLPAGSKYPQKLRELASNYPRVTMSAFQQGWLVHGEKKCSTDQFMDVTGELLALLQPFDVSLPGRI</sequence>
<gene>
    <name evidence="1" type="ORF">EJ02DRAFT_454704</name>
</gene>
<name>A0A6A5SY06_9PLEO</name>
<dbReference type="Proteomes" id="UP000800038">
    <property type="component" value="Unassembled WGS sequence"/>
</dbReference>
<reference evidence="1" key="1">
    <citation type="journal article" date="2020" name="Stud. Mycol.">
        <title>101 Dothideomycetes genomes: a test case for predicting lifestyles and emergence of pathogens.</title>
        <authorList>
            <person name="Haridas S."/>
            <person name="Albert R."/>
            <person name="Binder M."/>
            <person name="Bloem J."/>
            <person name="Labutti K."/>
            <person name="Salamov A."/>
            <person name="Andreopoulos B."/>
            <person name="Baker S."/>
            <person name="Barry K."/>
            <person name="Bills G."/>
            <person name="Bluhm B."/>
            <person name="Cannon C."/>
            <person name="Castanera R."/>
            <person name="Culley D."/>
            <person name="Daum C."/>
            <person name="Ezra D."/>
            <person name="Gonzalez J."/>
            <person name="Henrissat B."/>
            <person name="Kuo A."/>
            <person name="Liang C."/>
            <person name="Lipzen A."/>
            <person name="Lutzoni F."/>
            <person name="Magnuson J."/>
            <person name="Mondo S."/>
            <person name="Nolan M."/>
            <person name="Ohm R."/>
            <person name="Pangilinan J."/>
            <person name="Park H.-J."/>
            <person name="Ramirez L."/>
            <person name="Alfaro M."/>
            <person name="Sun H."/>
            <person name="Tritt A."/>
            <person name="Yoshinaga Y."/>
            <person name="Zwiers L.-H."/>
            <person name="Turgeon B."/>
            <person name="Goodwin S."/>
            <person name="Spatafora J."/>
            <person name="Crous P."/>
            <person name="Grigoriev I."/>
        </authorList>
    </citation>
    <scope>NUCLEOTIDE SEQUENCE</scope>
    <source>
        <strain evidence="1">CBS 161.51</strain>
    </source>
</reference>
<evidence type="ECO:0000313" key="2">
    <source>
        <dbReference type="Proteomes" id="UP000800038"/>
    </source>
</evidence>
<proteinExistence type="predicted"/>
<accession>A0A6A5SY06</accession>
<organism evidence="1 2">
    <name type="scientific">Clathrospora elynae</name>
    <dbReference type="NCBI Taxonomy" id="706981"/>
    <lineage>
        <taxon>Eukaryota</taxon>
        <taxon>Fungi</taxon>
        <taxon>Dikarya</taxon>
        <taxon>Ascomycota</taxon>
        <taxon>Pezizomycotina</taxon>
        <taxon>Dothideomycetes</taxon>
        <taxon>Pleosporomycetidae</taxon>
        <taxon>Pleosporales</taxon>
        <taxon>Diademaceae</taxon>
        <taxon>Clathrospora</taxon>
    </lineage>
</organism>
<dbReference type="EMBL" id="ML976041">
    <property type="protein sequence ID" value="KAF1941867.1"/>
    <property type="molecule type" value="Genomic_DNA"/>
</dbReference>
<dbReference type="AlphaFoldDB" id="A0A6A5SY06"/>